<comment type="caution">
    <text evidence="2">The sequence shown here is derived from an EMBL/GenBank/DDBJ whole genome shotgun (WGS) entry which is preliminary data.</text>
</comment>
<sequence>MKHLLVSGGTGLAGRYIVEECLAAGHKVTVAGRRAPADGLFSPAVGYRPLDLAEGKPEGALFDGIDVFVHAAFSHVPGRYRGGEGDDPAGFFRLNVDGSVALFEAARQAGVKHCLFLSSRAVFDGYPPGTPLAETLAPDPASLYGKAKLEAEKALAALAAPGFVPASLRATGIYGDLYPNKWESLFTDYLEGRTIAPRAGSELHGRDLAGAVLAVLTAQIPKVSGKALNVSDIVVDNHTILAPLKAALASPHPLPARADHDQVSVMATSRLNALGWRTGGMPLFSATLQTLVEGFLARHLASRPS</sequence>
<dbReference type="SUPFAM" id="SSF51735">
    <property type="entry name" value="NAD(P)-binding Rossmann-fold domains"/>
    <property type="match status" value="1"/>
</dbReference>
<dbReference type="Pfam" id="PF01370">
    <property type="entry name" value="Epimerase"/>
    <property type="match status" value="1"/>
</dbReference>
<keyword evidence="3" id="KW-1185">Reference proteome</keyword>
<evidence type="ECO:0000259" key="1">
    <source>
        <dbReference type="Pfam" id="PF01370"/>
    </source>
</evidence>
<reference evidence="2 3" key="1">
    <citation type="submission" date="2019-05" db="EMBL/GenBank/DDBJ databases">
        <authorList>
            <person name="Lee S.D."/>
        </authorList>
    </citation>
    <scope>NUCLEOTIDE SEQUENCE [LARGE SCALE GENOMIC DNA]</scope>
    <source>
        <strain evidence="2 3">GH2-6</strain>
    </source>
</reference>
<gene>
    <name evidence="2" type="ORF">FF124_09800</name>
</gene>
<dbReference type="EMBL" id="VCLB01000005">
    <property type="protein sequence ID" value="TNB47874.1"/>
    <property type="molecule type" value="Genomic_DNA"/>
</dbReference>
<feature type="domain" description="NAD-dependent epimerase/dehydratase" evidence="1">
    <location>
        <begin position="5"/>
        <end position="230"/>
    </location>
</feature>
<dbReference type="Gene3D" id="3.40.50.720">
    <property type="entry name" value="NAD(P)-binding Rossmann-like Domain"/>
    <property type="match status" value="1"/>
</dbReference>
<dbReference type="RefSeq" id="WP_138748319.1">
    <property type="nucleotide sequence ID" value="NZ_VCLB01000005.1"/>
</dbReference>
<dbReference type="CDD" id="cd08946">
    <property type="entry name" value="SDR_e"/>
    <property type="match status" value="1"/>
</dbReference>
<dbReference type="OrthoDB" id="7941246at2"/>
<dbReference type="InterPro" id="IPR050177">
    <property type="entry name" value="Lipid_A_modif_metabolic_enz"/>
</dbReference>
<evidence type="ECO:0000313" key="3">
    <source>
        <dbReference type="Proteomes" id="UP000307874"/>
    </source>
</evidence>
<organism evidence="2 3">
    <name type="scientific">Martelella lutilitoris</name>
    <dbReference type="NCBI Taxonomy" id="2583532"/>
    <lineage>
        <taxon>Bacteria</taxon>
        <taxon>Pseudomonadati</taxon>
        <taxon>Pseudomonadota</taxon>
        <taxon>Alphaproteobacteria</taxon>
        <taxon>Hyphomicrobiales</taxon>
        <taxon>Aurantimonadaceae</taxon>
        <taxon>Martelella</taxon>
    </lineage>
</organism>
<evidence type="ECO:0000313" key="2">
    <source>
        <dbReference type="EMBL" id="TNB47874.1"/>
    </source>
</evidence>
<dbReference type="Proteomes" id="UP000307874">
    <property type="component" value="Unassembled WGS sequence"/>
</dbReference>
<dbReference type="InterPro" id="IPR036291">
    <property type="entry name" value="NAD(P)-bd_dom_sf"/>
</dbReference>
<proteinExistence type="predicted"/>
<name>A0A5C4JRV2_9HYPH</name>
<protein>
    <submittedName>
        <fullName evidence="2">NAD(P)-dependent oxidoreductase</fullName>
    </submittedName>
</protein>
<dbReference type="AlphaFoldDB" id="A0A5C4JRV2"/>
<dbReference type="InterPro" id="IPR001509">
    <property type="entry name" value="Epimerase_deHydtase"/>
</dbReference>
<reference evidence="2 3" key="2">
    <citation type="submission" date="2019-06" db="EMBL/GenBank/DDBJ databases">
        <title>Martelella lutilitoris sp. nov., isolated from a tidal mudflat.</title>
        <authorList>
            <person name="Kim Y.-J."/>
        </authorList>
    </citation>
    <scope>NUCLEOTIDE SEQUENCE [LARGE SCALE GENOMIC DNA]</scope>
    <source>
        <strain evidence="2 3">GH2-6</strain>
    </source>
</reference>
<dbReference type="PANTHER" id="PTHR43245">
    <property type="entry name" value="BIFUNCTIONAL POLYMYXIN RESISTANCE PROTEIN ARNA"/>
    <property type="match status" value="1"/>
</dbReference>
<accession>A0A5C4JRV2</accession>